<dbReference type="InterPro" id="IPR018252">
    <property type="entry name" value="Annexin_repeat_CS"/>
</dbReference>
<dbReference type="AlphaFoldDB" id="A0A9P4HUK2"/>
<dbReference type="GO" id="GO:0005737">
    <property type="term" value="C:cytoplasm"/>
    <property type="evidence" value="ECO:0007669"/>
    <property type="project" value="TreeGrafter"/>
</dbReference>
<dbReference type="GO" id="GO:0012506">
    <property type="term" value="C:vesicle membrane"/>
    <property type="evidence" value="ECO:0007669"/>
    <property type="project" value="TreeGrafter"/>
</dbReference>
<keyword evidence="4" id="KW-0106">Calcium</keyword>
<dbReference type="PRINTS" id="PR00196">
    <property type="entry name" value="ANNEXIN"/>
</dbReference>
<dbReference type="InterPro" id="IPR018502">
    <property type="entry name" value="Annexin_repeat"/>
</dbReference>
<dbReference type="OrthoDB" id="37886at2759"/>
<feature type="compositionally biased region" description="Low complexity" evidence="5">
    <location>
        <begin position="78"/>
        <end position="89"/>
    </location>
</feature>
<organism evidence="6 7">
    <name type="scientific">Saccharata proteae CBS 121410</name>
    <dbReference type="NCBI Taxonomy" id="1314787"/>
    <lineage>
        <taxon>Eukaryota</taxon>
        <taxon>Fungi</taxon>
        <taxon>Dikarya</taxon>
        <taxon>Ascomycota</taxon>
        <taxon>Pezizomycotina</taxon>
        <taxon>Dothideomycetes</taxon>
        <taxon>Dothideomycetes incertae sedis</taxon>
        <taxon>Botryosphaeriales</taxon>
        <taxon>Saccharataceae</taxon>
        <taxon>Saccharata</taxon>
    </lineage>
</organism>
<name>A0A9P4HUK2_9PEZI</name>
<dbReference type="SUPFAM" id="SSF47874">
    <property type="entry name" value="Annexin"/>
    <property type="match status" value="1"/>
</dbReference>
<evidence type="ECO:0000256" key="4">
    <source>
        <dbReference type="RuleBase" id="RU003540"/>
    </source>
</evidence>
<keyword evidence="4" id="KW-0111">Calcium/phospholipid-binding</keyword>
<proteinExistence type="inferred from homology"/>
<feature type="compositionally biased region" description="Pro residues" evidence="5">
    <location>
        <begin position="15"/>
        <end position="30"/>
    </location>
</feature>
<gene>
    <name evidence="6" type="ORF">K490DRAFT_58694</name>
</gene>
<dbReference type="FunFam" id="1.10.220.10:FF:000005">
    <property type="entry name" value="Annexin"/>
    <property type="match status" value="2"/>
</dbReference>
<dbReference type="PROSITE" id="PS51897">
    <property type="entry name" value="ANNEXIN_2"/>
    <property type="match status" value="3"/>
</dbReference>
<accession>A0A9P4HUK2</accession>
<comment type="domain">
    <text evidence="4">A pair of annexin repeats may form one binding site for calcium and phospholipid.</text>
</comment>
<dbReference type="GO" id="GO:0001786">
    <property type="term" value="F:phosphatidylserine binding"/>
    <property type="evidence" value="ECO:0007669"/>
    <property type="project" value="TreeGrafter"/>
</dbReference>
<dbReference type="GO" id="GO:0005886">
    <property type="term" value="C:plasma membrane"/>
    <property type="evidence" value="ECO:0007669"/>
    <property type="project" value="TreeGrafter"/>
</dbReference>
<feature type="region of interest" description="Disordered" evidence="5">
    <location>
        <begin position="1"/>
        <end position="101"/>
    </location>
</feature>
<reference evidence="6" key="1">
    <citation type="journal article" date="2020" name="Stud. Mycol.">
        <title>101 Dothideomycetes genomes: a test case for predicting lifestyles and emergence of pathogens.</title>
        <authorList>
            <person name="Haridas S."/>
            <person name="Albert R."/>
            <person name="Binder M."/>
            <person name="Bloem J."/>
            <person name="Labutti K."/>
            <person name="Salamov A."/>
            <person name="Andreopoulos B."/>
            <person name="Baker S."/>
            <person name="Barry K."/>
            <person name="Bills G."/>
            <person name="Bluhm B."/>
            <person name="Cannon C."/>
            <person name="Castanera R."/>
            <person name="Culley D."/>
            <person name="Daum C."/>
            <person name="Ezra D."/>
            <person name="Gonzalez J."/>
            <person name="Henrissat B."/>
            <person name="Kuo A."/>
            <person name="Liang C."/>
            <person name="Lipzen A."/>
            <person name="Lutzoni F."/>
            <person name="Magnuson J."/>
            <person name="Mondo S."/>
            <person name="Nolan M."/>
            <person name="Ohm R."/>
            <person name="Pangilinan J."/>
            <person name="Park H.-J."/>
            <person name="Ramirez L."/>
            <person name="Alfaro M."/>
            <person name="Sun H."/>
            <person name="Tritt A."/>
            <person name="Yoshinaga Y."/>
            <person name="Zwiers L.-H."/>
            <person name="Turgeon B."/>
            <person name="Goodwin S."/>
            <person name="Spatafora J."/>
            <person name="Crous P."/>
            <person name="Grigoriev I."/>
        </authorList>
    </citation>
    <scope>NUCLEOTIDE SEQUENCE</scope>
    <source>
        <strain evidence="6">CBS 121410</strain>
    </source>
</reference>
<comment type="caution">
    <text evidence="6">The sequence shown here is derived from an EMBL/GenBank/DDBJ whole genome shotgun (WGS) entry which is preliminary data.</text>
</comment>
<dbReference type="PRINTS" id="PR01813">
    <property type="entry name" value="ANNEXINFUNGI"/>
</dbReference>
<keyword evidence="7" id="KW-1185">Reference proteome</keyword>
<protein>
    <recommendedName>
        <fullName evidence="4">Annexin</fullName>
    </recommendedName>
</protein>
<evidence type="ECO:0000256" key="3">
    <source>
        <dbReference type="ARBA" id="ARBA00023216"/>
    </source>
</evidence>
<dbReference type="GO" id="GO:0005509">
    <property type="term" value="F:calcium ion binding"/>
    <property type="evidence" value="ECO:0007669"/>
    <property type="project" value="InterPro"/>
</dbReference>
<feature type="compositionally biased region" description="Pro residues" evidence="5">
    <location>
        <begin position="64"/>
        <end position="77"/>
    </location>
</feature>
<dbReference type="InterPro" id="IPR037104">
    <property type="entry name" value="Annexin_sf"/>
</dbReference>
<keyword evidence="3 4" id="KW-0041">Annexin</keyword>
<dbReference type="Gene3D" id="1.10.220.10">
    <property type="entry name" value="Annexin"/>
    <property type="match status" value="4"/>
</dbReference>
<dbReference type="InterPro" id="IPR009117">
    <property type="entry name" value="ANX14"/>
</dbReference>
<dbReference type="GO" id="GO:0005544">
    <property type="term" value="F:calcium-dependent phospholipid binding"/>
    <property type="evidence" value="ECO:0007669"/>
    <property type="project" value="UniProtKB-KW"/>
</dbReference>
<keyword evidence="2 4" id="KW-0677">Repeat</keyword>
<feature type="compositionally biased region" description="Low complexity" evidence="5">
    <location>
        <begin position="1"/>
        <end position="14"/>
    </location>
</feature>
<dbReference type="SMART" id="SM00335">
    <property type="entry name" value="ANX"/>
    <property type="match status" value="4"/>
</dbReference>
<evidence type="ECO:0000313" key="6">
    <source>
        <dbReference type="EMBL" id="KAF2085550.1"/>
    </source>
</evidence>
<comment type="similarity">
    <text evidence="1 4">Belongs to the annexin family.</text>
</comment>
<feature type="compositionally biased region" description="Low complexity" evidence="5">
    <location>
        <begin position="31"/>
        <end position="41"/>
    </location>
</feature>
<dbReference type="GO" id="GO:0005634">
    <property type="term" value="C:nucleus"/>
    <property type="evidence" value="ECO:0007669"/>
    <property type="project" value="TreeGrafter"/>
</dbReference>
<feature type="compositionally biased region" description="Pro residues" evidence="5">
    <location>
        <begin position="42"/>
        <end position="56"/>
    </location>
</feature>
<dbReference type="EMBL" id="ML978730">
    <property type="protein sequence ID" value="KAF2085550.1"/>
    <property type="molecule type" value="Genomic_DNA"/>
</dbReference>
<dbReference type="PANTHER" id="PTHR10502">
    <property type="entry name" value="ANNEXIN"/>
    <property type="match status" value="1"/>
</dbReference>
<evidence type="ECO:0000256" key="2">
    <source>
        <dbReference type="ARBA" id="ARBA00022737"/>
    </source>
</evidence>
<sequence>MSYQQYPPQGGYPPQGYPPPHQYGGPPPPQGQYGAPQGGYPPQQPQYGGPPQPYGSPAPGQYGAPPPQNGYGAPPPGQYGAPPQQGYAPPSRPPPGYEQGQLPYVETTMQAEGLRKAMKGMGTNEKQLISILSQMDPYQIASVKQIYNQRFIRDLIHDLTKETSGDFRDALLAVTRGPCQQDAHILYTAMKGMGTKESDLNDVLCARSNAEVRAIGAEYHRQYGHTLESDLRGDLSAETERLFVMLAAGNRNEESAPVIQQNIEQMTTELMNGLGSGPVGTGKNLAAVNAVMTRASDNELRAINHTFHSRYHTPLATHIGSRLSGHMRSALLLILARAMDRPRSDAEMLEDAMKGPGTHDRHLIDRVTRAHWDRGYMGAVRAAYQKLYNKDLVKRIQGETRGDYERLLVAMVQ</sequence>
<evidence type="ECO:0000256" key="5">
    <source>
        <dbReference type="SAM" id="MobiDB-lite"/>
    </source>
</evidence>
<evidence type="ECO:0000256" key="1">
    <source>
        <dbReference type="ARBA" id="ARBA00007831"/>
    </source>
</evidence>
<dbReference type="PANTHER" id="PTHR10502:SF102">
    <property type="entry name" value="ANNEXIN B11"/>
    <property type="match status" value="1"/>
</dbReference>
<dbReference type="PROSITE" id="PS00223">
    <property type="entry name" value="ANNEXIN_1"/>
    <property type="match status" value="1"/>
</dbReference>
<dbReference type="InterPro" id="IPR001464">
    <property type="entry name" value="Annexin"/>
</dbReference>
<dbReference type="Proteomes" id="UP000799776">
    <property type="component" value="Unassembled WGS sequence"/>
</dbReference>
<evidence type="ECO:0000313" key="7">
    <source>
        <dbReference type="Proteomes" id="UP000799776"/>
    </source>
</evidence>
<dbReference type="Pfam" id="PF00191">
    <property type="entry name" value="Annexin"/>
    <property type="match status" value="4"/>
</dbReference>